<evidence type="ECO:0000256" key="4">
    <source>
        <dbReference type="RuleBase" id="RU004508"/>
    </source>
</evidence>
<protein>
    <submittedName>
        <fullName evidence="5">Lipopolysaccharide biosynthesis protein RfbH</fullName>
    </submittedName>
</protein>
<dbReference type="GO" id="GO:0000271">
    <property type="term" value="P:polysaccharide biosynthetic process"/>
    <property type="evidence" value="ECO:0007669"/>
    <property type="project" value="TreeGrafter"/>
</dbReference>
<dbReference type="Gene3D" id="3.90.1150.10">
    <property type="entry name" value="Aspartate Aminotransferase, domain 1"/>
    <property type="match status" value="1"/>
</dbReference>
<evidence type="ECO:0000313" key="5">
    <source>
        <dbReference type="EMBL" id="OUR98788.1"/>
    </source>
</evidence>
<dbReference type="InterPro" id="IPR015422">
    <property type="entry name" value="PyrdxlP-dep_Trfase_small"/>
</dbReference>
<evidence type="ECO:0000256" key="2">
    <source>
        <dbReference type="ARBA" id="ARBA00022898"/>
    </source>
</evidence>
<sequence>MRSEIIAKSREFFKQELDKIKIIPGESYIPASGKVMDEDDMEYLIDASLDMWLTAGRYHKQFEREFADFMDQKFCLLVNSGSSANLVAFAALTSPKLGDRQVKAGDEVITVAAGFPTTVNPIIQHGCIPVFVDVELGTYELDVSQLELALTEKTKVVMMAHTLGNMFDVQAVKEFCDKNNLWLIEDTCDALGAKFNGKMAGTFGDIATVSFYPAHHMTMGEGGAVLTSNSKLKKIIESFRDWGRDCWCPPGVDDSCKKRFNWQLGELPKGYDHKYTYTHVGYNLKVTDMQAAVGLSQLKKVKKFINKRNSNFDYLKSKLVGLEDKLILPEATKGCEASWFGFLISVKEDSKVSKQELCEYLESKKIGTRQLFAGNLVKQPLYEGVEKRVIGDLPNTNFIMNSSFWVGCWPGLGEEHLDYIAEMIREKLS</sequence>
<keyword evidence="2 4" id="KW-0663">Pyridoxal phosphate</keyword>
<dbReference type="AlphaFoldDB" id="A0A1Y5FBB5"/>
<proteinExistence type="inferred from homology"/>
<comment type="cofactor">
    <cofactor evidence="1">
        <name>pyridoxal 5'-phosphate</name>
        <dbReference type="ChEBI" id="CHEBI:597326"/>
    </cofactor>
</comment>
<reference evidence="6" key="1">
    <citation type="journal article" date="2017" name="Proc. Natl. Acad. Sci. U.S.A.">
        <title>Simulation of Deepwater Horizon oil plume reveals substrate specialization within a complex community of hydrocarbon-degraders.</title>
        <authorList>
            <person name="Hu P."/>
            <person name="Dubinsky E.A."/>
            <person name="Probst A.J."/>
            <person name="Wang J."/>
            <person name="Sieber C.M.K."/>
            <person name="Tom L.M."/>
            <person name="Gardinali P."/>
            <person name="Banfield J.F."/>
            <person name="Atlas R.M."/>
            <person name="Andersen G.L."/>
        </authorList>
    </citation>
    <scope>NUCLEOTIDE SEQUENCE [LARGE SCALE GENOMIC DNA]</scope>
</reference>
<accession>A0A1Y5FBB5</accession>
<dbReference type="GO" id="GO:0008483">
    <property type="term" value="F:transaminase activity"/>
    <property type="evidence" value="ECO:0007669"/>
    <property type="project" value="TreeGrafter"/>
</dbReference>
<evidence type="ECO:0000313" key="6">
    <source>
        <dbReference type="Proteomes" id="UP000196531"/>
    </source>
</evidence>
<comment type="similarity">
    <text evidence="3 4">Belongs to the DegT/DnrJ/EryC1 family.</text>
</comment>
<evidence type="ECO:0000256" key="3">
    <source>
        <dbReference type="ARBA" id="ARBA00037999"/>
    </source>
</evidence>
<dbReference type="PANTHER" id="PTHR30244:SF34">
    <property type="entry name" value="DTDP-4-AMINO-4,6-DIDEOXYGALACTOSE TRANSAMINASE"/>
    <property type="match status" value="1"/>
</dbReference>
<dbReference type="InterPro" id="IPR015421">
    <property type="entry name" value="PyrdxlP-dep_Trfase_major"/>
</dbReference>
<evidence type="ECO:0000256" key="1">
    <source>
        <dbReference type="ARBA" id="ARBA00001933"/>
    </source>
</evidence>
<dbReference type="InterPro" id="IPR015424">
    <property type="entry name" value="PyrdxlP-dep_Trfase"/>
</dbReference>
<dbReference type="InterPro" id="IPR000653">
    <property type="entry name" value="DegT/StrS_aminotransferase"/>
</dbReference>
<dbReference type="SUPFAM" id="SSF53383">
    <property type="entry name" value="PLP-dependent transferases"/>
    <property type="match status" value="1"/>
</dbReference>
<dbReference type="NCBIfam" id="NF011936">
    <property type="entry name" value="PRK15407.1"/>
    <property type="match status" value="1"/>
</dbReference>
<dbReference type="CDD" id="cd00616">
    <property type="entry name" value="AHBA_syn"/>
    <property type="match status" value="1"/>
</dbReference>
<name>A0A1Y5FBB5_9BACT</name>
<dbReference type="GO" id="GO:0030170">
    <property type="term" value="F:pyridoxal phosphate binding"/>
    <property type="evidence" value="ECO:0007669"/>
    <property type="project" value="TreeGrafter"/>
</dbReference>
<dbReference type="Gene3D" id="3.40.640.10">
    <property type="entry name" value="Type I PLP-dependent aspartate aminotransferase-like (Major domain)"/>
    <property type="match status" value="1"/>
</dbReference>
<dbReference type="PANTHER" id="PTHR30244">
    <property type="entry name" value="TRANSAMINASE"/>
    <property type="match status" value="1"/>
</dbReference>
<dbReference type="FunFam" id="3.40.640.10:FF:000079">
    <property type="entry name" value="LPS biosynthesis protein"/>
    <property type="match status" value="1"/>
</dbReference>
<dbReference type="Pfam" id="PF01041">
    <property type="entry name" value="DegT_DnrJ_EryC1"/>
    <property type="match status" value="1"/>
</dbReference>
<dbReference type="EMBL" id="MAAO01000004">
    <property type="protein sequence ID" value="OUR98788.1"/>
    <property type="molecule type" value="Genomic_DNA"/>
</dbReference>
<gene>
    <name evidence="5" type="ORF">A9Q84_05080</name>
</gene>
<comment type="caution">
    <text evidence="5">The sequence shown here is derived from an EMBL/GenBank/DDBJ whole genome shotgun (WGS) entry which is preliminary data.</text>
</comment>
<organism evidence="5 6">
    <name type="scientific">Halobacteriovorax marinus</name>
    <dbReference type="NCBI Taxonomy" id="97084"/>
    <lineage>
        <taxon>Bacteria</taxon>
        <taxon>Pseudomonadati</taxon>
        <taxon>Bdellovibrionota</taxon>
        <taxon>Bacteriovoracia</taxon>
        <taxon>Bacteriovoracales</taxon>
        <taxon>Halobacteriovoraceae</taxon>
        <taxon>Halobacteriovorax</taxon>
    </lineage>
</organism>
<dbReference type="Proteomes" id="UP000196531">
    <property type="component" value="Unassembled WGS sequence"/>
</dbReference>
<dbReference type="PIRSF" id="PIRSF000390">
    <property type="entry name" value="PLP_StrS"/>
    <property type="match status" value="1"/>
</dbReference>